<organism evidence="6 7">
    <name type="scientific">Xylaria multiplex</name>
    <dbReference type="NCBI Taxonomy" id="323545"/>
    <lineage>
        <taxon>Eukaryota</taxon>
        <taxon>Fungi</taxon>
        <taxon>Dikarya</taxon>
        <taxon>Ascomycota</taxon>
        <taxon>Pezizomycotina</taxon>
        <taxon>Sordariomycetes</taxon>
        <taxon>Xylariomycetidae</taxon>
        <taxon>Xylariales</taxon>
        <taxon>Xylariaceae</taxon>
        <taxon>Xylaria</taxon>
    </lineage>
</organism>
<dbReference type="GO" id="GO:0046983">
    <property type="term" value="F:protein dimerization activity"/>
    <property type="evidence" value="ECO:0007669"/>
    <property type="project" value="InterPro"/>
</dbReference>
<protein>
    <submittedName>
        <fullName evidence="6">Uncharacterized protein</fullName>
    </submittedName>
</protein>
<dbReference type="SUPFAM" id="SSF46785">
    <property type="entry name" value="Winged helix' DNA-binding domain"/>
    <property type="match status" value="1"/>
</dbReference>
<dbReference type="InterPro" id="IPR016461">
    <property type="entry name" value="COMT-like"/>
</dbReference>
<dbReference type="AlphaFoldDB" id="A0A7C8IVH1"/>
<dbReference type="PROSITE" id="PS51683">
    <property type="entry name" value="SAM_OMT_II"/>
    <property type="match status" value="1"/>
</dbReference>
<dbReference type="Pfam" id="PF00891">
    <property type="entry name" value="Methyltransf_2"/>
    <property type="match status" value="1"/>
</dbReference>
<dbReference type="InterPro" id="IPR029063">
    <property type="entry name" value="SAM-dependent_MTases_sf"/>
</dbReference>
<evidence type="ECO:0000256" key="1">
    <source>
        <dbReference type="ARBA" id="ARBA00022603"/>
    </source>
</evidence>
<dbReference type="PANTHER" id="PTHR43712">
    <property type="entry name" value="PUTATIVE (AFU_ORTHOLOGUE AFUA_4G14580)-RELATED"/>
    <property type="match status" value="1"/>
</dbReference>
<dbReference type="InterPro" id="IPR001077">
    <property type="entry name" value="COMT_C"/>
</dbReference>
<dbReference type="PANTHER" id="PTHR43712:SF2">
    <property type="entry name" value="O-METHYLTRANSFERASE CICE"/>
    <property type="match status" value="1"/>
</dbReference>
<dbReference type="SUPFAM" id="SSF53335">
    <property type="entry name" value="S-adenosyl-L-methionine-dependent methyltransferases"/>
    <property type="match status" value="1"/>
</dbReference>
<keyword evidence="2" id="KW-0808">Transferase</keyword>
<dbReference type="EMBL" id="WUBL01000002">
    <property type="protein sequence ID" value="KAF2973321.1"/>
    <property type="molecule type" value="Genomic_DNA"/>
</dbReference>
<name>A0A7C8IVH1_9PEZI</name>
<evidence type="ECO:0000259" key="5">
    <source>
        <dbReference type="Pfam" id="PF08100"/>
    </source>
</evidence>
<gene>
    <name evidence="6" type="ORF">GQX73_g374</name>
</gene>
<evidence type="ECO:0000256" key="3">
    <source>
        <dbReference type="ARBA" id="ARBA00022691"/>
    </source>
</evidence>
<dbReference type="OrthoDB" id="2410195at2759"/>
<dbReference type="InterPro" id="IPR012967">
    <property type="entry name" value="COMT_dimerisation"/>
</dbReference>
<keyword evidence="1" id="KW-0489">Methyltransferase</keyword>
<keyword evidence="3" id="KW-0949">S-adenosyl-L-methionine</keyword>
<comment type="caution">
    <text evidence="6">The sequence shown here is derived from an EMBL/GenBank/DDBJ whole genome shotgun (WGS) entry which is preliminary data.</text>
</comment>
<dbReference type="GO" id="GO:0032259">
    <property type="term" value="P:methylation"/>
    <property type="evidence" value="ECO:0007669"/>
    <property type="project" value="UniProtKB-KW"/>
</dbReference>
<evidence type="ECO:0000313" key="6">
    <source>
        <dbReference type="EMBL" id="KAF2973321.1"/>
    </source>
</evidence>
<dbReference type="GO" id="GO:0008171">
    <property type="term" value="F:O-methyltransferase activity"/>
    <property type="evidence" value="ECO:0007669"/>
    <property type="project" value="InterPro"/>
</dbReference>
<sequence>MRPAPFVQTILLPILPGSFNRTLEIYRPFADHVYRTFPGALEWSLFKTHDNTTGQDNMIITERNSEQSNARPIETNMSNTEFAVKAEKLRQTVKLIAVASETIIDGWKREAEGGLDTIDGIQLPTYAVYNAQRVLAAAAGSIEETVCDPSLRILGFSSQYLESRALHIAAEHRIADVLDKQSLHIRDITQRIGIETGKLSRVLRLLTSQHIFCEVSPDTFANNRISQALVRNEPLRAYVMNFASDLFSMADYLPLSLKDPVLGPSYQVNETAFNMAVGTPKPRWEWLEERIPKVQVSSRPSKLSPYTALLAGQGQVTQQSHDETGGEEMVSRPELENFGLAMVGGGRVYSTPHVFDYPWKDLATATVVDVGGGQGGFLLQLSRLYPELRLVLQDRPAVIDKAREMWSERNSDAVQSGRIQFIPHDFFHENPVRGAEIYWLRNVIHDWSDDYCIDILRKLKISMEPKSRILIADQVMNTTLGSEELQSAPEPLPANYGHYVRFSHQRDIALMGLINGIERTPSQFRAIVEAAGLKIERIWECRTQVGIVECRLPESVTR</sequence>
<dbReference type="InParanoid" id="A0A7C8IVH1"/>
<dbReference type="Gene3D" id="3.40.50.150">
    <property type="entry name" value="Vaccinia Virus protein VP39"/>
    <property type="match status" value="1"/>
</dbReference>
<dbReference type="InterPro" id="IPR036388">
    <property type="entry name" value="WH-like_DNA-bd_sf"/>
</dbReference>
<dbReference type="InterPro" id="IPR036390">
    <property type="entry name" value="WH_DNA-bd_sf"/>
</dbReference>
<evidence type="ECO:0000256" key="2">
    <source>
        <dbReference type="ARBA" id="ARBA00022679"/>
    </source>
</evidence>
<feature type="domain" description="O-methyltransferase C-terminal" evidence="4">
    <location>
        <begin position="365"/>
        <end position="533"/>
    </location>
</feature>
<dbReference type="Proteomes" id="UP000481858">
    <property type="component" value="Unassembled WGS sequence"/>
</dbReference>
<accession>A0A7C8IVH1</accession>
<keyword evidence="7" id="KW-1185">Reference proteome</keyword>
<dbReference type="Pfam" id="PF08100">
    <property type="entry name" value="Dimerisation"/>
    <property type="match status" value="1"/>
</dbReference>
<dbReference type="Gene3D" id="1.10.10.10">
    <property type="entry name" value="Winged helix-like DNA-binding domain superfamily/Winged helix DNA-binding domain"/>
    <property type="match status" value="1"/>
</dbReference>
<reference evidence="6 7" key="1">
    <citation type="submission" date="2019-12" db="EMBL/GenBank/DDBJ databases">
        <title>Draft genome sequence of the ascomycete Xylaria multiplex DSM 110363.</title>
        <authorList>
            <person name="Buettner E."/>
            <person name="Kellner H."/>
        </authorList>
    </citation>
    <scope>NUCLEOTIDE SEQUENCE [LARGE SCALE GENOMIC DNA]</scope>
    <source>
        <strain evidence="6 7">DSM 110363</strain>
    </source>
</reference>
<evidence type="ECO:0000259" key="4">
    <source>
        <dbReference type="Pfam" id="PF00891"/>
    </source>
</evidence>
<proteinExistence type="predicted"/>
<evidence type="ECO:0000313" key="7">
    <source>
        <dbReference type="Proteomes" id="UP000481858"/>
    </source>
</evidence>
<feature type="domain" description="O-methyltransferase dimerisation" evidence="5">
    <location>
        <begin position="158"/>
        <end position="231"/>
    </location>
</feature>